<comment type="caution">
    <text evidence="2">The sequence shown here is derived from an EMBL/GenBank/DDBJ whole genome shotgun (WGS) entry which is preliminary data.</text>
</comment>
<protein>
    <submittedName>
        <fullName evidence="2">DUF6684 family protein</fullName>
    </submittedName>
</protein>
<evidence type="ECO:0000256" key="1">
    <source>
        <dbReference type="SAM" id="Phobius"/>
    </source>
</evidence>
<evidence type="ECO:0000313" key="2">
    <source>
        <dbReference type="EMBL" id="MFC7081784.1"/>
    </source>
</evidence>
<keyword evidence="1" id="KW-0812">Transmembrane</keyword>
<name>A0ABD5WMM6_9EURY</name>
<dbReference type="InterPro" id="IPR046506">
    <property type="entry name" value="DUF6684"/>
</dbReference>
<keyword evidence="1" id="KW-0472">Membrane</keyword>
<dbReference type="Proteomes" id="UP001596407">
    <property type="component" value="Unassembled WGS sequence"/>
</dbReference>
<accession>A0ABD5WMM6</accession>
<dbReference type="Pfam" id="PF20389">
    <property type="entry name" value="DUF6684"/>
    <property type="match status" value="1"/>
</dbReference>
<dbReference type="GeneID" id="79304882"/>
<feature type="transmembrane region" description="Helical" evidence="1">
    <location>
        <begin position="12"/>
        <end position="35"/>
    </location>
</feature>
<evidence type="ECO:0000313" key="3">
    <source>
        <dbReference type="Proteomes" id="UP001596407"/>
    </source>
</evidence>
<dbReference type="AlphaFoldDB" id="A0ABD5WMM6"/>
<dbReference type="RefSeq" id="WP_276280259.1">
    <property type="nucleotide sequence ID" value="NZ_CP119809.1"/>
</dbReference>
<organism evidence="2 3">
    <name type="scientific">Halorussus caseinilyticus</name>
    <dbReference type="NCBI Taxonomy" id="3034025"/>
    <lineage>
        <taxon>Archaea</taxon>
        <taxon>Methanobacteriati</taxon>
        <taxon>Methanobacteriota</taxon>
        <taxon>Stenosarchaea group</taxon>
        <taxon>Halobacteria</taxon>
        <taxon>Halobacteriales</taxon>
        <taxon>Haladaptataceae</taxon>
        <taxon>Halorussus</taxon>
    </lineage>
</organism>
<dbReference type="EMBL" id="JBHSZH010000005">
    <property type="protein sequence ID" value="MFC7081784.1"/>
    <property type="molecule type" value="Genomic_DNA"/>
</dbReference>
<gene>
    <name evidence="2" type="ORF">ACFQJ6_18480</name>
</gene>
<proteinExistence type="predicted"/>
<feature type="transmembrane region" description="Helical" evidence="1">
    <location>
        <begin position="41"/>
        <end position="68"/>
    </location>
</feature>
<keyword evidence="3" id="KW-1185">Reference proteome</keyword>
<sequence>MPHPVFNRETLLDISVNIVPLFILAFFIAVLLLTSPWPSSLFVTAIALGLHLVPLILLAVLTYVAAYYI</sequence>
<keyword evidence="1" id="KW-1133">Transmembrane helix</keyword>
<reference evidence="2 3" key="1">
    <citation type="journal article" date="2019" name="Int. J. Syst. Evol. Microbiol.">
        <title>The Global Catalogue of Microorganisms (GCM) 10K type strain sequencing project: providing services to taxonomists for standard genome sequencing and annotation.</title>
        <authorList>
            <consortium name="The Broad Institute Genomics Platform"/>
            <consortium name="The Broad Institute Genome Sequencing Center for Infectious Disease"/>
            <person name="Wu L."/>
            <person name="Ma J."/>
        </authorList>
    </citation>
    <scope>NUCLEOTIDE SEQUENCE [LARGE SCALE GENOMIC DNA]</scope>
    <source>
        <strain evidence="2 3">DT72</strain>
    </source>
</reference>